<feature type="transmembrane region" description="Helical" evidence="8">
    <location>
        <begin position="693"/>
        <end position="712"/>
    </location>
</feature>
<feature type="domain" description="SSD" evidence="9">
    <location>
        <begin position="217"/>
        <end position="342"/>
    </location>
</feature>
<feature type="transmembrane region" description="Helical" evidence="8">
    <location>
        <begin position="578"/>
        <end position="596"/>
    </location>
</feature>
<gene>
    <name evidence="10" type="ORF">BJY24_001080</name>
</gene>
<dbReference type="Pfam" id="PF03176">
    <property type="entry name" value="MMPL"/>
    <property type="match status" value="2"/>
</dbReference>
<comment type="subcellular location">
    <subcellularLocation>
        <location evidence="1">Cell membrane</location>
        <topology evidence="1">Multi-pass membrane protein</topology>
    </subcellularLocation>
</comment>
<evidence type="ECO:0000313" key="10">
    <source>
        <dbReference type="EMBL" id="MBB5912213.1"/>
    </source>
</evidence>
<organism evidence="10 11">
    <name type="scientific">Nocardia transvalensis</name>
    <dbReference type="NCBI Taxonomy" id="37333"/>
    <lineage>
        <taxon>Bacteria</taxon>
        <taxon>Bacillati</taxon>
        <taxon>Actinomycetota</taxon>
        <taxon>Actinomycetes</taxon>
        <taxon>Mycobacteriales</taxon>
        <taxon>Nocardiaceae</taxon>
        <taxon>Nocardia</taxon>
    </lineage>
</organism>
<dbReference type="InterPro" id="IPR000731">
    <property type="entry name" value="SSD"/>
</dbReference>
<reference evidence="10 11" key="1">
    <citation type="submission" date="2020-08" db="EMBL/GenBank/DDBJ databases">
        <title>Sequencing the genomes of 1000 actinobacteria strains.</title>
        <authorList>
            <person name="Klenk H.-P."/>
        </authorList>
    </citation>
    <scope>NUCLEOTIDE SEQUENCE [LARGE SCALE GENOMIC DNA]</scope>
    <source>
        <strain evidence="10 11">DSM 43582</strain>
    </source>
</reference>
<comment type="similarity">
    <text evidence="2">Belongs to the resistance-nodulation-cell division (RND) (TC 2.A.6) family. MmpL subfamily.</text>
</comment>
<feature type="transmembrane region" description="Helical" evidence="8">
    <location>
        <begin position="240"/>
        <end position="264"/>
    </location>
</feature>
<dbReference type="Gene3D" id="1.20.1640.10">
    <property type="entry name" value="Multidrug efflux transporter AcrB transmembrane domain"/>
    <property type="match status" value="2"/>
</dbReference>
<dbReference type="Proteomes" id="UP000540412">
    <property type="component" value="Unassembled WGS sequence"/>
</dbReference>
<accession>A0A7W9UGE9</accession>
<dbReference type="EMBL" id="JACHIT010000001">
    <property type="protein sequence ID" value="MBB5912213.1"/>
    <property type="molecule type" value="Genomic_DNA"/>
</dbReference>
<keyword evidence="3" id="KW-1003">Cell membrane</keyword>
<evidence type="ECO:0000313" key="11">
    <source>
        <dbReference type="Proteomes" id="UP000540412"/>
    </source>
</evidence>
<dbReference type="RefSeq" id="WP_246829641.1">
    <property type="nucleotide sequence ID" value="NZ_JACHIT010000001.1"/>
</dbReference>
<evidence type="ECO:0000256" key="6">
    <source>
        <dbReference type="ARBA" id="ARBA00023136"/>
    </source>
</evidence>
<dbReference type="InterPro" id="IPR004869">
    <property type="entry name" value="MMPL_dom"/>
</dbReference>
<keyword evidence="11" id="KW-1185">Reference proteome</keyword>
<dbReference type="InterPro" id="IPR050545">
    <property type="entry name" value="Mycobact_MmpL"/>
</dbReference>
<evidence type="ECO:0000256" key="8">
    <source>
        <dbReference type="SAM" id="Phobius"/>
    </source>
</evidence>
<protein>
    <submittedName>
        <fullName evidence="10">RND superfamily putative drug exporter</fullName>
    </submittedName>
</protein>
<feature type="region of interest" description="Disordered" evidence="7">
    <location>
        <begin position="742"/>
        <end position="767"/>
    </location>
</feature>
<keyword evidence="4 8" id="KW-0812">Transmembrane</keyword>
<feature type="transmembrane region" description="Helical" evidence="8">
    <location>
        <begin position="319"/>
        <end position="344"/>
    </location>
</feature>
<evidence type="ECO:0000256" key="3">
    <source>
        <dbReference type="ARBA" id="ARBA00022475"/>
    </source>
</evidence>
<name>A0A7W9UGE9_9NOCA</name>
<feature type="transmembrane region" description="Helical" evidence="8">
    <location>
        <begin position="386"/>
        <end position="405"/>
    </location>
</feature>
<feature type="transmembrane region" description="Helical" evidence="8">
    <location>
        <begin position="551"/>
        <end position="573"/>
    </location>
</feature>
<feature type="transmembrane region" description="Helical" evidence="8">
    <location>
        <begin position="292"/>
        <end position="313"/>
    </location>
</feature>
<sequence length="767" mass="80710">MLGVAVVRIRLLTRFAELASRAPRAVLACAFAVLVVTGVYGLPASLQLPAAGYDVPDSQSDRADQALEREFGAGGYTIVFTVRTPAGVDSPAARQRGDAIAAALGSSPHIRNVMSYWTAPAPLNGSFRGTDGDVALVAARIAGNDREATERAEQVAAPLIGDHDGVAVEAGGQALTYSEGGHQSKNDLFLMEAIAFPLTFVALVWIFGSALAAALPLVVAAVAIAASAAALSLINHVASVSVFAVNLATALCLALAIDYTLFIVNRYREELAGGRPPREALIRTMNTAGRTVTYSALTVALTIAAMAVFPQYLVRSLAYAGVVSVAFSLAGSLLVAPALLVVLGSRIDALDIRRPLARLLGRRAPAEHTSTDNRWYRVAIFAMRRAVPVTVVLGAFLIALGAPAAGMKLGYPDDRVLPTSASARRAGDILRTDFAQNFAGTVYIALPSGVDPDRLNGYAAALSRVADVVGVNSPGGVFAGGTRVAPMVYDSAARGDAAYLSVTTTRDPYSDAGRDQLAALKAVDPPARTLFGGLAQRNIDNVRGITDNTPYVLAIIAVMTFVLIFLMTGSLILPIKALIMNVFSLGAAFGVLVWIFQDGHLAAAGTTATGYFTAFIPPLLACVAYALAMDYEVFVLSRIREEWLKSGRTAADNERAVGLGLARTGRIVTAAATVMIFVFLAMSAGQVSFMRGLGIGLTVGVAMDAFLVRPLLVPAAMRLMGRLNWWAPGPLARWHERWGLSEQETLREPSPRPGGEHPADAELVAND</sequence>
<keyword evidence="5 8" id="KW-1133">Transmembrane helix</keyword>
<feature type="transmembrane region" description="Helical" evidence="8">
    <location>
        <begin position="214"/>
        <end position="234"/>
    </location>
</feature>
<evidence type="ECO:0000256" key="7">
    <source>
        <dbReference type="SAM" id="MobiDB-lite"/>
    </source>
</evidence>
<feature type="transmembrane region" description="Helical" evidence="8">
    <location>
        <begin position="667"/>
        <end position="687"/>
    </location>
</feature>
<evidence type="ECO:0000259" key="9">
    <source>
        <dbReference type="PROSITE" id="PS50156"/>
    </source>
</evidence>
<feature type="transmembrane region" description="Helical" evidence="8">
    <location>
        <begin position="608"/>
        <end position="628"/>
    </location>
</feature>
<dbReference type="PANTHER" id="PTHR33406">
    <property type="entry name" value="MEMBRANE PROTEIN MJ1562-RELATED"/>
    <property type="match status" value="1"/>
</dbReference>
<dbReference type="GO" id="GO:0005886">
    <property type="term" value="C:plasma membrane"/>
    <property type="evidence" value="ECO:0007669"/>
    <property type="project" value="UniProtKB-SubCell"/>
</dbReference>
<proteinExistence type="inferred from homology"/>
<evidence type="ECO:0000256" key="2">
    <source>
        <dbReference type="ARBA" id="ARBA00010157"/>
    </source>
</evidence>
<dbReference type="SUPFAM" id="SSF82866">
    <property type="entry name" value="Multidrug efflux transporter AcrB transmembrane domain"/>
    <property type="match status" value="2"/>
</dbReference>
<keyword evidence="6 8" id="KW-0472">Membrane</keyword>
<feature type="transmembrane region" description="Helical" evidence="8">
    <location>
        <begin position="188"/>
        <end position="207"/>
    </location>
</feature>
<dbReference type="AlphaFoldDB" id="A0A7W9UGE9"/>
<dbReference type="PANTHER" id="PTHR33406:SF11">
    <property type="entry name" value="MEMBRANE PROTEIN SCO6666-RELATED"/>
    <property type="match status" value="1"/>
</dbReference>
<dbReference type="PROSITE" id="PS50156">
    <property type="entry name" value="SSD"/>
    <property type="match status" value="1"/>
</dbReference>
<evidence type="ECO:0000256" key="4">
    <source>
        <dbReference type="ARBA" id="ARBA00022692"/>
    </source>
</evidence>
<comment type="caution">
    <text evidence="10">The sequence shown here is derived from an EMBL/GenBank/DDBJ whole genome shotgun (WGS) entry which is preliminary data.</text>
</comment>
<evidence type="ECO:0000256" key="1">
    <source>
        <dbReference type="ARBA" id="ARBA00004651"/>
    </source>
</evidence>
<feature type="compositionally biased region" description="Basic and acidic residues" evidence="7">
    <location>
        <begin position="742"/>
        <end position="760"/>
    </location>
</feature>
<evidence type="ECO:0000256" key="5">
    <source>
        <dbReference type="ARBA" id="ARBA00022989"/>
    </source>
</evidence>